<name>A0A2P2QYK6_RHIMU</name>
<protein>
    <submittedName>
        <fullName evidence="1">Uncharacterized protein</fullName>
    </submittedName>
</protein>
<accession>A0A2P2QYK6</accession>
<proteinExistence type="predicted"/>
<organism evidence="1">
    <name type="scientific">Rhizophora mucronata</name>
    <name type="common">Asiatic mangrove</name>
    <dbReference type="NCBI Taxonomy" id="61149"/>
    <lineage>
        <taxon>Eukaryota</taxon>
        <taxon>Viridiplantae</taxon>
        <taxon>Streptophyta</taxon>
        <taxon>Embryophyta</taxon>
        <taxon>Tracheophyta</taxon>
        <taxon>Spermatophyta</taxon>
        <taxon>Magnoliopsida</taxon>
        <taxon>eudicotyledons</taxon>
        <taxon>Gunneridae</taxon>
        <taxon>Pentapetalae</taxon>
        <taxon>rosids</taxon>
        <taxon>fabids</taxon>
        <taxon>Malpighiales</taxon>
        <taxon>Rhizophoraceae</taxon>
        <taxon>Rhizophora</taxon>
    </lineage>
</organism>
<reference evidence="1" key="1">
    <citation type="submission" date="2018-02" db="EMBL/GenBank/DDBJ databases">
        <title>Rhizophora mucronata_Transcriptome.</title>
        <authorList>
            <person name="Meera S.P."/>
            <person name="Sreeshan A."/>
            <person name="Augustine A."/>
        </authorList>
    </citation>
    <scope>NUCLEOTIDE SEQUENCE</scope>
    <source>
        <tissue evidence="1">Leaf</tissue>
    </source>
</reference>
<dbReference type="EMBL" id="GGEC01091569">
    <property type="protein sequence ID" value="MBX72053.1"/>
    <property type="molecule type" value="Transcribed_RNA"/>
</dbReference>
<sequence length="29" mass="3424">MRTQDFVCIENLVSLEPSNFMSKYACKRL</sequence>
<evidence type="ECO:0000313" key="1">
    <source>
        <dbReference type="EMBL" id="MBX72053.1"/>
    </source>
</evidence>
<dbReference type="AlphaFoldDB" id="A0A2P2QYK6"/>